<gene>
    <name evidence="2" type="ORF">C7959_11561</name>
</gene>
<feature type="transmembrane region" description="Helical" evidence="1">
    <location>
        <begin position="176"/>
        <end position="200"/>
    </location>
</feature>
<dbReference type="Pfam" id="PF01944">
    <property type="entry name" value="SpoIIM"/>
    <property type="match status" value="1"/>
</dbReference>
<dbReference type="STRING" id="926561.GCA_000379025_02858"/>
<dbReference type="RefSeq" id="WP_134117028.1">
    <property type="nucleotide sequence ID" value="NZ_SOEG01000015.1"/>
</dbReference>
<proteinExistence type="predicted"/>
<feature type="transmembrane region" description="Helical" evidence="1">
    <location>
        <begin position="118"/>
        <end position="136"/>
    </location>
</feature>
<accession>A0A4R8GY04</accession>
<protein>
    <submittedName>
        <fullName evidence="2">Stage II sporulation protein M</fullName>
    </submittedName>
</protein>
<comment type="caution">
    <text evidence="2">The sequence shown here is derived from an EMBL/GenBank/DDBJ whole genome shotgun (WGS) entry which is preliminary data.</text>
</comment>
<dbReference type="AlphaFoldDB" id="A0A4R8GY04"/>
<evidence type="ECO:0000256" key="1">
    <source>
        <dbReference type="SAM" id="Phobius"/>
    </source>
</evidence>
<dbReference type="InterPro" id="IPR014196">
    <property type="entry name" value="SpoIIM"/>
</dbReference>
<sequence>MANFRYLKLQLEMFFRDNILILLFIIICFIVGVLAGSIAANTLTYQQKEVLLDYLSGFITEVNQLLIDQQSLLAKQVIAANLKFGLLFWISGITMVGVIVIPFIIILRGFIMGFTATFLIREMFLKGVLLAVTSILPQNLLLIPGFILAGFLSFVFVFKLGAGMMSKRKYNLKSMLFQYSFSMLGITLVLFLAALIEVYIVPPLIRLVEGIII</sequence>
<keyword evidence="1" id="KW-0472">Membrane</keyword>
<feature type="transmembrane region" description="Helical" evidence="1">
    <location>
        <begin position="142"/>
        <end position="164"/>
    </location>
</feature>
<feature type="transmembrane region" description="Helical" evidence="1">
    <location>
        <begin position="20"/>
        <end position="40"/>
    </location>
</feature>
<feature type="transmembrane region" description="Helical" evidence="1">
    <location>
        <begin position="86"/>
        <end position="106"/>
    </location>
</feature>
<name>A0A4R8GY04_9FIRM</name>
<evidence type="ECO:0000313" key="2">
    <source>
        <dbReference type="EMBL" id="TDX51185.1"/>
    </source>
</evidence>
<keyword evidence="1" id="KW-0812">Transmembrane</keyword>
<dbReference type="NCBIfam" id="TIGR02831">
    <property type="entry name" value="spo_II_M"/>
    <property type="match status" value="1"/>
</dbReference>
<dbReference type="EMBL" id="SOEG01000015">
    <property type="protein sequence ID" value="TDX51185.1"/>
    <property type="molecule type" value="Genomic_DNA"/>
</dbReference>
<dbReference type="PIRSF" id="PIRSF038973">
    <property type="entry name" value="SpoIIM"/>
    <property type="match status" value="1"/>
</dbReference>
<evidence type="ECO:0000313" key="3">
    <source>
        <dbReference type="Proteomes" id="UP000295832"/>
    </source>
</evidence>
<keyword evidence="3" id="KW-1185">Reference proteome</keyword>
<dbReference type="InterPro" id="IPR002798">
    <property type="entry name" value="SpoIIM-like"/>
</dbReference>
<reference evidence="2 3" key="1">
    <citation type="submission" date="2019-03" db="EMBL/GenBank/DDBJ databases">
        <title>Subsurface microbial communities from deep shales in Ohio and West Virginia, USA.</title>
        <authorList>
            <person name="Wrighton K."/>
        </authorList>
    </citation>
    <scope>NUCLEOTIDE SEQUENCE [LARGE SCALE GENOMIC DNA]</scope>
    <source>
        <strain evidence="2 3">MSL 6dP</strain>
    </source>
</reference>
<keyword evidence="1" id="KW-1133">Transmembrane helix</keyword>
<organism evidence="2 3">
    <name type="scientific">Orenia marismortui</name>
    <dbReference type="NCBI Taxonomy" id="46469"/>
    <lineage>
        <taxon>Bacteria</taxon>
        <taxon>Bacillati</taxon>
        <taxon>Bacillota</taxon>
        <taxon>Clostridia</taxon>
        <taxon>Halanaerobiales</taxon>
        <taxon>Halobacteroidaceae</taxon>
        <taxon>Orenia</taxon>
    </lineage>
</organism>
<dbReference type="Proteomes" id="UP000295832">
    <property type="component" value="Unassembled WGS sequence"/>
</dbReference>